<name>A0ABZ1EZL0_9ACTN</name>
<dbReference type="Gene3D" id="3.40.50.850">
    <property type="entry name" value="Isochorismatase-like"/>
    <property type="match status" value="1"/>
</dbReference>
<keyword evidence="2" id="KW-0378">Hydrolase</keyword>
<evidence type="ECO:0000313" key="2">
    <source>
        <dbReference type="EMBL" id="WSB09465.1"/>
    </source>
</evidence>
<dbReference type="EMBL" id="CP109083">
    <property type="protein sequence ID" value="WSB09465.1"/>
    <property type="molecule type" value="Genomic_DNA"/>
</dbReference>
<dbReference type="RefSeq" id="WP_326704276.1">
    <property type="nucleotide sequence ID" value="NZ_CP109083.1"/>
</dbReference>
<evidence type="ECO:0000313" key="3">
    <source>
        <dbReference type="Proteomes" id="UP001356428"/>
    </source>
</evidence>
<dbReference type="CDD" id="cd01012">
    <property type="entry name" value="YcaC_related"/>
    <property type="match status" value="1"/>
</dbReference>
<accession>A0ABZ1EZL0</accession>
<gene>
    <name evidence="2" type="ORF">OG849_20635</name>
</gene>
<dbReference type="InterPro" id="IPR036380">
    <property type="entry name" value="Isochorismatase-like_sf"/>
</dbReference>
<feature type="domain" description="Isochorismatase-like" evidence="1">
    <location>
        <begin position="24"/>
        <end position="174"/>
    </location>
</feature>
<protein>
    <submittedName>
        <fullName evidence="2">Hydrolase</fullName>
    </submittedName>
</protein>
<reference evidence="2 3" key="1">
    <citation type="submission" date="2022-10" db="EMBL/GenBank/DDBJ databases">
        <title>The complete genomes of actinobacterial strains from the NBC collection.</title>
        <authorList>
            <person name="Joergensen T.S."/>
            <person name="Alvarez Arevalo M."/>
            <person name="Sterndorff E.B."/>
            <person name="Faurdal D."/>
            <person name="Vuksanovic O."/>
            <person name="Mourched A.-S."/>
            <person name="Charusanti P."/>
            <person name="Shaw S."/>
            <person name="Blin K."/>
            <person name="Weber T."/>
        </authorList>
    </citation>
    <scope>NUCLEOTIDE SEQUENCE [LARGE SCALE GENOMIC DNA]</scope>
    <source>
        <strain evidence="2 3">NBC 01792</strain>
    </source>
</reference>
<organism evidence="2 3">
    <name type="scientific">Streptomyces cyaneofuscatus</name>
    <dbReference type="NCBI Taxonomy" id="66883"/>
    <lineage>
        <taxon>Bacteria</taxon>
        <taxon>Bacillati</taxon>
        <taxon>Actinomycetota</taxon>
        <taxon>Actinomycetes</taxon>
        <taxon>Kitasatosporales</taxon>
        <taxon>Streptomycetaceae</taxon>
        <taxon>Streptomyces</taxon>
    </lineage>
</organism>
<dbReference type="Pfam" id="PF00857">
    <property type="entry name" value="Isochorismatase"/>
    <property type="match status" value="1"/>
</dbReference>
<proteinExistence type="predicted"/>
<dbReference type="PANTHER" id="PTHR43559">
    <property type="entry name" value="HYDROLASE YCAC-RELATED"/>
    <property type="match status" value="1"/>
</dbReference>
<dbReference type="SUPFAM" id="SSF52499">
    <property type="entry name" value="Isochorismatase-like hydrolases"/>
    <property type="match status" value="1"/>
</dbReference>
<evidence type="ECO:0000259" key="1">
    <source>
        <dbReference type="Pfam" id="PF00857"/>
    </source>
</evidence>
<dbReference type="InterPro" id="IPR053152">
    <property type="entry name" value="Hydrolase_YcaC-like"/>
</dbReference>
<dbReference type="Proteomes" id="UP001356428">
    <property type="component" value="Chromosome"/>
</dbReference>
<dbReference type="PANTHER" id="PTHR43559:SF3">
    <property type="entry name" value="HYDROLASE YCAC-RELATED"/>
    <property type="match status" value="1"/>
</dbReference>
<keyword evidence="3" id="KW-1185">Reference proteome</keyword>
<dbReference type="GO" id="GO:0016787">
    <property type="term" value="F:hydrolase activity"/>
    <property type="evidence" value="ECO:0007669"/>
    <property type="project" value="UniProtKB-KW"/>
</dbReference>
<dbReference type="InterPro" id="IPR000868">
    <property type="entry name" value="Isochorismatase-like_dom"/>
</dbReference>
<sequence length="225" mass="24047">MSTESTVSTPNKAGLDALLTPEESVLVLIDHQPFQFANLNSHEPTMVVNNVVGLAKAAKAFGVPTILTTVLEERGGLLIQGIQDVFPEQKPIDRTFINTWQDQRVVDAVRATGRKKLILAGLWTEICLAMPAIQAAGEGFDVYAVTDASGGVSAEAHDMAVRRMVQAGVVPITWMAVLGEWQRDWAREETVPAAAEVQAQHGGASGVAFAWEMQLLAAGRSTSAA</sequence>